<evidence type="ECO:0000256" key="8">
    <source>
        <dbReference type="RuleBase" id="RU000607"/>
    </source>
</evidence>
<dbReference type="GO" id="GO:0006783">
    <property type="term" value="P:heme biosynthetic process"/>
    <property type="evidence" value="ECO:0007669"/>
    <property type="project" value="UniProtKB-UniRule"/>
</dbReference>
<dbReference type="RefSeq" id="WP_050695352.1">
    <property type="nucleotide sequence ID" value="NZ_CP012072.1"/>
</dbReference>
<proteinExistence type="inferred from homology"/>
<dbReference type="InterPro" id="IPR033644">
    <property type="entry name" value="Ferrochelatase_C"/>
</dbReference>
<organism evidence="10 11">
    <name type="scientific">Schaalia meyeri</name>
    <dbReference type="NCBI Taxonomy" id="52773"/>
    <lineage>
        <taxon>Bacteria</taxon>
        <taxon>Bacillati</taxon>
        <taxon>Actinomycetota</taxon>
        <taxon>Actinomycetes</taxon>
        <taxon>Actinomycetales</taxon>
        <taxon>Actinomycetaceae</taxon>
        <taxon>Schaalia</taxon>
    </lineage>
</organism>
<dbReference type="Pfam" id="PF00762">
    <property type="entry name" value="Ferrochelatase"/>
    <property type="match status" value="1"/>
</dbReference>
<comment type="function">
    <text evidence="7 8">Involved in coproporphyrin-dependent heme b biosynthesis. Catalyzes the insertion of ferrous iron into coproporphyrin III to form Fe-coproporphyrin III.</text>
</comment>
<comment type="similarity">
    <text evidence="7 8">Belongs to the ferrochelatase family.</text>
</comment>
<evidence type="ECO:0000256" key="6">
    <source>
        <dbReference type="ARBA" id="ARBA00024536"/>
    </source>
</evidence>
<dbReference type="EMBL" id="CP066065">
    <property type="protein sequence ID" value="QQC43814.1"/>
    <property type="molecule type" value="Genomic_DNA"/>
</dbReference>
<evidence type="ECO:0000313" key="11">
    <source>
        <dbReference type="Proteomes" id="UP000595220"/>
    </source>
</evidence>
<dbReference type="InterPro" id="IPR001015">
    <property type="entry name" value="Ferrochelatase"/>
</dbReference>
<dbReference type="SUPFAM" id="SSF53800">
    <property type="entry name" value="Chelatase"/>
    <property type="match status" value="1"/>
</dbReference>
<dbReference type="CDD" id="cd00419">
    <property type="entry name" value="Ferrochelatase_C"/>
    <property type="match status" value="1"/>
</dbReference>
<dbReference type="Proteomes" id="UP000595220">
    <property type="component" value="Chromosome"/>
</dbReference>
<dbReference type="EC" id="4.99.1.9" evidence="7"/>
<dbReference type="CDD" id="cd03411">
    <property type="entry name" value="Ferrochelatase_N"/>
    <property type="match status" value="1"/>
</dbReference>
<evidence type="ECO:0000256" key="3">
    <source>
        <dbReference type="ARBA" id="ARBA00023133"/>
    </source>
</evidence>
<keyword evidence="11" id="KW-1185">Reference proteome</keyword>
<keyword evidence="2 7" id="KW-0408">Iron</keyword>
<dbReference type="KEGG" id="amy:ADJ76_06785"/>
<dbReference type="PANTHER" id="PTHR11108">
    <property type="entry name" value="FERROCHELATASE"/>
    <property type="match status" value="1"/>
</dbReference>
<dbReference type="GO" id="GO:0005737">
    <property type="term" value="C:cytoplasm"/>
    <property type="evidence" value="ECO:0007669"/>
    <property type="project" value="UniProtKB-SubCell"/>
</dbReference>
<dbReference type="PROSITE" id="PS00534">
    <property type="entry name" value="FERROCHELATASE"/>
    <property type="match status" value="1"/>
</dbReference>
<evidence type="ECO:0000313" key="10">
    <source>
        <dbReference type="EMBL" id="QQC43814.1"/>
    </source>
</evidence>
<evidence type="ECO:0000256" key="4">
    <source>
        <dbReference type="ARBA" id="ARBA00023239"/>
    </source>
</evidence>
<accession>A0AAP9Y6S5</accession>
<keyword evidence="4 7" id="KW-0456">Lyase</keyword>
<feature type="compositionally biased region" description="Polar residues" evidence="9">
    <location>
        <begin position="1"/>
        <end position="20"/>
    </location>
</feature>
<dbReference type="AlphaFoldDB" id="A0AAP9Y6S5"/>
<keyword evidence="3 7" id="KW-0350">Heme biosynthesis</keyword>
<keyword evidence="7 8" id="KW-0963">Cytoplasm</keyword>
<gene>
    <name evidence="10" type="primary">hemH</name>
    <name evidence="7" type="synonym">cpfC</name>
    <name evidence="10" type="ORF">I6H42_08630</name>
</gene>
<sequence>MTNSYDSTVTEAGDTPSNRARSGDGGAALLLVNLGTPQAPEPGPVRSYLREFLSDRRVIEMNPLLWKPILEGVILRVRPRQTARKYRTVWLDQGSPLMHYTREQARLLGERLPGVRVEAAMRYGEPSVGAALDRFHADGVRRVAVLPAYPQYSASTVASINDAASAWIGRNRDGFEMRLHRSFPVSPAYIDALAVALEAHWARVGRPNFLSGDRVIVSFHSIPVAMDRAGDPYRGECRRTVAALESRLGLALGSLTATFQSVFGTAQWLGPQTIDEMAQLGGERCPRVDVICPGFMADCLETLEEIDQLNREAFTEAGGGDFHYVPWANASPGAVDALEEQARIALGGWL</sequence>
<feature type="binding site" evidence="7">
    <location>
        <position position="301"/>
    </location>
    <ligand>
        <name>Fe(2+)</name>
        <dbReference type="ChEBI" id="CHEBI:29033"/>
    </ligand>
</feature>
<dbReference type="HAMAP" id="MF_00323">
    <property type="entry name" value="Ferrochelatase"/>
    <property type="match status" value="1"/>
</dbReference>
<dbReference type="InterPro" id="IPR033659">
    <property type="entry name" value="Ferrochelatase_N"/>
</dbReference>
<feature type="binding site" evidence="7">
    <location>
        <position position="220"/>
    </location>
    <ligand>
        <name>Fe(2+)</name>
        <dbReference type="ChEBI" id="CHEBI:29033"/>
    </ligand>
</feature>
<dbReference type="InterPro" id="IPR019772">
    <property type="entry name" value="Ferrochelatase_AS"/>
</dbReference>
<evidence type="ECO:0000256" key="5">
    <source>
        <dbReference type="ARBA" id="ARBA00023244"/>
    </source>
</evidence>
<dbReference type="Gene3D" id="3.40.50.1400">
    <property type="match status" value="2"/>
</dbReference>
<evidence type="ECO:0000256" key="9">
    <source>
        <dbReference type="SAM" id="MobiDB-lite"/>
    </source>
</evidence>
<dbReference type="PANTHER" id="PTHR11108:SF1">
    <property type="entry name" value="FERROCHELATASE, MITOCHONDRIAL"/>
    <property type="match status" value="1"/>
</dbReference>
<reference evidence="10 11" key="1">
    <citation type="submission" date="2020-12" db="EMBL/GenBank/DDBJ databases">
        <title>FDA dAtabase for Regulatory Grade micrObial Sequences (FDA-ARGOS): Supporting development and validation of Infectious Disease Dx tests.</title>
        <authorList>
            <person name="Sproer C."/>
            <person name="Gronow S."/>
            <person name="Severitt S."/>
            <person name="Schroder I."/>
            <person name="Tallon L."/>
            <person name="Sadzewicz L."/>
            <person name="Zhao X."/>
            <person name="Boylan J."/>
            <person name="Ott S."/>
            <person name="Bowen H."/>
            <person name="Vavikolanu K."/>
            <person name="Mehta A."/>
            <person name="Aluvathingal J."/>
            <person name="Nadendla S."/>
            <person name="Lowell S."/>
            <person name="Myers T."/>
            <person name="Yan Y."/>
            <person name="Sichtig H."/>
        </authorList>
    </citation>
    <scope>NUCLEOTIDE SEQUENCE [LARGE SCALE GENOMIC DNA]</scope>
    <source>
        <strain evidence="10 11">FDAARGOS_985</strain>
    </source>
</reference>
<comment type="caution">
    <text evidence="7">Lacks conserved residue(s) required for the propagation of feature annotation.</text>
</comment>
<comment type="subcellular location">
    <subcellularLocation>
        <location evidence="7 8">Cytoplasm</location>
    </subcellularLocation>
</comment>
<keyword evidence="5 7" id="KW-0627">Porphyrin biosynthesis</keyword>
<comment type="pathway">
    <text evidence="1 7 8">Porphyrin-containing compound metabolism; protoheme biosynthesis.</text>
</comment>
<name>A0AAP9Y6S5_9ACTO</name>
<dbReference type="NCBIfam" id="TIGR00109">
    <property type="entry name" value="hemH"/>
    <property type="match status" value="1"/>
</dbReference>
<feature type="region of interest" description="Disordered" evidence="9">
    <location>
        <begin position="1"/>
        <end position="24"/>
    </location>
</feature>
<dbReference type="GO" id="GO:0004325">
    <property type="term" value="F:ferrochelatase activity"/>
    <property type="evidence" value="ECO:0007669"/>
    <property type="project" value="UniProtKB-UniRule"/>
</dbReference>
<evidence type="ECO:0000256" key="2">
    <source>
        <dbReference type="ARBA" id="ARBA00023004"/>
    </source>
</evidence>
<protein>
    <recommendedName>
        <fullName evidence="7">Coproporphyrin III ferrochelatase</fullName>
        <ecNumber evidence="7">4.99.1.9</ecNumber>
    </recommendedName>
</protein>
<dbReference type="GO" id="GO:0046872">
    <property type="term" value="F:metal ion binding"/>
    <property type="evidence" value="ECO:0007669"/>
    <property type="project" value="UniProtKB-UniRule"/>
</dbReference>
<evidence type="ECO:0000256" key="1">
    <source>
        <dbReference type="ARBA" id="ARBA00004744"/>
    </source>
</evidence>
<evidence type="ECO:0000256" key="7">
    <source>
        <dbReference type="HAMAP-Rule" id="MF_00323"/>
    </source>
</evidence>
<comment type="catalytic activity">
    <reaction evidence="6">
        <text>Fe-coproporphyrin III + 2 H(+) = coproporphyrin III + Fe(2+)</text>
        <dbReference type="Rhea" id="RHEA:49572"/>
        <dbReference type="ChEBI" id="CHEBI:15378"/>
        <dbReference type="ChEBI" id="CHEBI:29033"/>
        <dbReference type="ChEBI" id="CHEBI:68438"/>
        <dbReference type="ChEBI" id="CHEBI:131725"/>
        <dbReference type="EC" id="4.99.1.9"/>
    </reaction>
    <physiologicalReaction direction="right-to-left" evidence="6">
        <dbReference type="Rhea" id="RHEA:49574"/>
    </physiologicalReaction>
</comment>
<keyword evidence="7" id="KW-0479">Metal-binding</keyword>